<evidence type="ECO:0000313" key="9">
    <source>
        <dbReference type="Proteomes" id="UP000199309"/>
    </source>
</evidence>
<comment type="subcellular location">
    <subcellularLocation>
        <location evidence="1">Cytoplasm</location>
    </subcellularLocation>
</comment>
<dbReference type="SUPFAM" id="SSF51261">
    <property type="entry name" value="Duplicated hybrid motif"/>
    <property type="match status" value="1"/>
</dbReference>
<keyword evidence="3" id="KW-0762">Sugar transport</keyword>
<evidence type="ECO:0000259" key="7">
    <source>
        <dbReference type="PROSITE" id="PS51093"/>
    </source>
</evidence>
<dbReference type="EMBL" id="FNHQ01000012">
    <property type="protein sequence ID" value="SDM73593.1"/>
    <property type="molecule type" value="Genomic_DNA"/>
</dbReference>
<dbReference type="PROSITE" id="PS51093">
    <property type="entry name" value="PTS_EIIA_TYPE_1"/>
    <property type="match status" value="1"/>
</dbReference>
<sequence>MFGIGKKTAVIAAPVEGSVIDITEVNDSVFSQKILGDGFAVEPVTSDITAPCDGKVVLLADTLHAVAVEAGKVQLLIHVGIDTVTLQGHGFISHVKPGMTIRKGETLLSFDAAYLKSQGKASTVMIVVTNLEDIHGCITKNLEDKSAVLKISYQ</sequence>
<evidence type="ECO:0000256" key="6">
    <source>
        <dbReference type="ARBA" id="ARBA00022777"/>
    </source>
</evidence>
<dbReference type="AlphaFoldDB" id="A0A1G9VND6"/>
<dbReference type="RefSeq" id="WP_091649956.1">
    <property type="nucleotide sequence ID" value="NZ_FNHQ01000012.1"/>
</dbReference>
<dbReference type="Proteomes" id="UP000199309">
    <property type="component" value="Unassembled WGS sequence"/>
</dbReference>
<evidence type="ECO:0000256" key="4">
    <source>
        <dbReference type="ARBA" id="ARBA00022679"/>
    </source>
</evidence>
<evidence type="ECO:0000256" key="1">
    <source>
        <dbReference type="ARBA" id="ARBA00004496"/>
    </source>
</evidence>
<keyword evidence="9" id="KW-1185">Reference proteome</keyword>
<dbReference type="Pfam" id="PF00358">
    <property type="entry name" value="PTS_EIIA_1"/>
    <property type="match status" value="1"/>
</dbReference>
<evidence type="ECO:0000256" key="2">
    <source>
        <dbReference type="ARBA" id="ARBA00022448"/>
    </source>
</evidence>
<keyword evidence="2" id="KW-0813">Transport</keyword>
<dbReference type="NCBIfam" id="TIGR00830">
    <property type="entry name" value="PTBA"/>
    <property type="match status" value="1"/>
</dbReference>
<keyword evidence="4" id="KW-0808">Transferase</keyword>
<dbReference type="GO" id="GO:0005737">
    <property type="term" value="C:cytoplasm"/>
    <property type="evidence" value="ECO:0007669"/>
    <property type="project" value="UniProtKB-SubCell"/>
</dbReference>
<gene>
    <name evidence="8" type="ORF">SAMN05660299_01459</name>
</gene>
<name>A0A1G9VND6_9FIRM</name>
<dbReference type="GO" id="GO:0016301">
    <property type="term" value="F:kinase activity"/>
    <property type="evidence" value="ECO:0007669"/>
    <property type="project" value="UniProtKB-KW"/>
</dbReference>
<dbReference type="OrthoDB" id="92465at2"/>
<dbReference type="STRING" id="349095.SAMN05660299_01459"/>
<dbReference type="GO" id="GO:0009401">
    <property type="term" value="P:phosphoenolpyruvate-dependent sugar phosphotransferase system"/>
    <property type="evidence" value="ECO:0007669"/>
    <property type="project" value="UniProtKB-KW"/>
</dbReference>
<keyword evidence="5" id="KW-0598">Phosphotransferase system</keyword>
<keyword evidence="6" id="KW-0418">Kinase</keyword>
<dbReference type="InterPro" id="IPR001127">
    <property type="entry name" value="PTS_EIIA_1_perm"/>
</dbReference>
<dbReference type="PANTHER" id="PTHR45008:SF1">
    <property type="entry name" value="PTS SYSTEM GLUCOSE-SPECIFIC EIIA COMPONENT"/>
    <property type="match status" value="1"/>
</dbReference>
<accession>A0A1G9VND6</accession>
<proteinExistence type="predicted"/>
<feature type="domain" description="PTS EIIA type-1" evidence="7">
    <location>
        <begin position="27"/>
        <end position="130"/>
    </location>
</feature>
<dbReference type="Gene3D" id="2.70.70.10">
    <property type="entry name" value="Glucose Permease (Domain IIA)"/>
    <property type="match status" value="1"/>
</dbReference>
<protein>
    <submittedName>
        <fullName evidence="8">PTS system, glucose-specific IIA component</fullName>
    </submittedName>
</protein>
<organism evidence="8 9">
    <name type="scientific">Megasphaera paucivorans</name>
    <dbReference type="NCBI Taxonomy" id="349095"/>
    <lineage>
        <taxon>Bacteria</taxon>
        <taxon>Bacillati</taxon>
        <taxon>Bacillota</taxon>
        <taxon>Negativicutes</taxon>
        <taxon>Veillonellales</taxon>
        <taxon>Veillonellaceae</taxon>
        <taxon>Megasphaera</taxon>
    </lineage>
</organism>
<dbReference type="InterPro" id="IPR050890">
    <property type="entry name" value="PTS_EIIA_component"/>
</dbReference>
<evidence type="ECO:0000256" key="3">
    <source>
        <dbReference type="ARBA" id="ARBA00022597"/>
    </source>
</evidence>
<evidence type="ECO:0000256" key="5">
    <source>
        <dbReference type="ARBA" id="ARBA00022683"/>
    </source>
</evidence>
<evidence type="ECO:0000313" key="8">
    <source>
        <dbReference type="EMBL" id="SDM73593.1"/>
    </source>
</evidence>
<dbReference type="InterPro" id="IPR011055">
    <property type="entry name" value="Dup_hybrid_motif"/>
</dbReference>
<reference evidence="8 9" key="1">
    <citation type="submission" date="2016-10" db="EMBL/GenBank/DDBJ databases">
        <authorList>
            <person name="de Groot N.N."/>
        </authorList>
    </citation>
    <scope>NUCLEOTIDE SEQUENCE [LARGE SCALE GENOMIC DNA]</scope>
    <source>
        <strain evidence="8 9">DSM 16981</strain>
    </source>
</reference>
<dbReference type="PANTHER" id="PTHR45008">
    <property type="entry name" value="PTS SYSTEM GLUCOSE-SPECIFIC EIIA COMPONENT"/>
    <property type="match status" value="1"/>
</dbReference>